<evidence type="ECO:0000256" key="4">
    <source>
        <dbReference type="SAM" id="Coils"/>
    </source>
</evidence>
<sequence length="400" mass="44709">MEWKTEKLGNVCEIIKRGIAPKYVDEGGICVINQKCIRDHTVNYSLARRHNLIIKSVNEERYVQVGDVLINSTGTGTLGRVAQVRNMPIEPTTVDTHVTIVRPKNGLFHNDFFGYMLIKIEEEITSAGEGASGQTELARTKLQNDFFVSYPDSIQEQKRIVVLLDTVFADLEQTRTKTEQNLKNARELFDSYLQQLFSKKSEGWVEKTLSEIAHVGTGGTPLKSTIGFWGGDIPWYSSGELNDTYTLASKNKITEVGLSGSNAKLFPKGSLLIGMYDTAALKMSILDRDGTFNQAVAGVKPNPKINLEFILHSINVIKPELLKLRRGVRQKNLNQSKIKNIPIRLPTIAEQIKIVAEINDLEEKTNLLVNIYSQKITSIDELKKSILQKAFSGELSTVAK</sequence>
<keyword evidence="2" id="KW-0680">Restriction system</keyword>
<feature type="coiled-coil region" evidence="4">
    <location>
        <begin position="168"/>
        <end position="195"/>
    </location>
</feature>
<feature type="domain" description="Type I restriction modification DNA specificity" evidence="5">
    <location>
        <begin position="2"/>
        <end position="176"/>
    </location>
</feature>
<dbReference type="AlphaFoldDB" id="A1SRA2"/>
<organism evidence="6 7">
    <name type="scientific">Psychromonas ingrahamii (strain DSM 17664 / CCUG 51855 / 37)</name>
    <dbReference type="NCBI Taxonomy" id="357804"/>
    <lineage>
        <taxon>Bacteria</taxon>
        <taxon>Pseudomonadati</taxon>
        <taxon>Pseudomonadota</taxon>
        <taxon>Gammaproteobacteria</taxon>
        <taxon>Alteromonadales</taxon>
        <taxon>Psychromonadaceae</taxon>
        <taxon>Psychromonas</taxon>
    </lineage>
</organism>
<evidence type="ECO:0000313" key="6">
    <source>
        <dbReference type="EMBL" id="ABM02017.1"/>
    </source>
</evidence>
<dbReference type="PANTHER" id="PTHR30408:SF12">
    <property type="entry name" value="TYPE I RESTRICTION ENZYME MJAVIII SPECIFICITY SUBUNIT"/>
    <property type="match status" value="1"/>
</dbReference>
<dbReference type="InterPro" id="IPR052021">
    <property type="entry name" value="Type-I_RS_S_subunit"/>
</dbReference>
<dbReference type="KEGG" id="pin:Ping_0149"/>
<evidence type="ECO:0000313" key="7">
    <source>
        <dbReference type="Proteomes" id="UP000000639"/>
    </source>
</evidence>
<dbReference type="Gene3D" id="3.90.220.20">
    <property type="entry name" value="DNA methylase specificity domains"/>
    <property type="match status" value="2"/>
</dbReference>
<protein>
    <submittedName>
        <fullName evidence="6">Restriction modification system DNA specificity domain protein</fullName>
    </submittedName>
</protein>
<dbReference type="Pfam" id="PF01420">
    <property type="entry name" value="Methylase_S"/>
    <property type="match status" value="2"/>
</dbReference>
<dbReference type="InterPro" id="IPR044946">
    <property type="entry name" value="Restrct_endonuc_typeI_TRD_sf"/>
</dbReference>
<dbReference type="SUPFAM" id="SSF116734">
    <property type="entry name" value="DNA methylase specificity domain"/>
    <property type="match status" value="2"/>
</dbReference>
<dbReference type="REBASE" id="14382">
    <property type="entry name" value="S.Pin37ORF148P"/>
</dbReference>
<gene>
    <name evidence="6" type="ordered locus">Ping_0149</name>
</gene>
<dbReference type="PANTHER" id="PTHR30408">
    <property type="entry name" value="TYPE-1 RESTRICTION ENZYME ECOKI SPECIFICITY PROTEIN"/>
    <property type="match status" value="1"/>
</dbReference>
<evidence type="ECO:0000256" key="1">
    <source>
        <dbReference type="ARBA" id="ARBA00010923"/>
    </source>
</evidence>
<dbReference type="Proteomes" id="UP000000639">
    <property type="component" value="Chromosome"/>
</dbReference>
<dbReference type="STRING" id="357804.Ping_0149"/>
<dbReference type="InterPro" id="IPR000055">
    <property type="entry name" value="Restrct_endonuc_typeI_TRD"/>
</dbReference>
<dbReference type="OrthoDB" id="398435at2"/>
<dbReference type="CDD" id="cd17515">
    <property type="entry name" value="RMtype1_S_MjaORF132P_Sau1132ORF3780P-TRD1-CR1_like"/>
    <property type="match status" value="1"/>
</dbReference>
<accession>A1SRA2</accession>
<evidence type="ECO:0000259" key="5">
    <source>
        <dbReference type="Pfam" id="PF01420"/>
    </source>
</evidence>
<name>A1SRA2_PSYIN</name>
<keyword evidence="3" id="KW-0238">DNA-binding</keyword>
<evidence type="ECO:0000256" key="2">
    <source>
        <dbReference type="ARBA" id="ARBA00022747"/>
    </source>
</evidence>
<dbReference type="GO" id="GO:0009307">
    <property type="term" value="P:DNA restriction-modification system"/>
    <property type="evidence" value="ECO:0007669"/>
    <property type="project" value="UniProtKB-KW"/>
</dbReference>
<feature type="domain" description="Type I restriction modification DNA specificity" evidence="5">
    <location>
        <begin position="202"/>
        <end position="368"/>
    </location>
</feature>
<dbReference type="EMBL" id="CP000510">
    <property type="protein sequence ID" value="ABM02017.1"/>
    <property type="molecule type" value="Genomic_DNA"/>
</dbReference>
<keyword evidence="7" id="KW-1185">Reference proteome</keyword>
<dbReference type="RefSeq" id="WP_011768576.1">
    <property type="nucleotide sequence ID" value="NC_008709.1"/>
</dbReference>
<dbReference type="eggNOG" id="COG0732">
    <property type="taxonomic scope" value="Bacteria"/>
</dbReference>
<reference evidence="6 7" key="1">
    <citation type="submission" date="2007-01" db="EMBL/GenBank/DDBJ databases">
        <title>Complete sequence of Psychromonas ingrahamii 37.</title>
        <authorList>
            <consortium name="US DOE Joint Genome Institute"/>
            <person name="Copeland A."/>
            <person name="Lucas S."/>
            <person name="Lapidus A."/>
            <person name="Barry K."/>
            <person name="Detter J.C."/>
            <person name="Glavina del Rio T."/>
            <person name="Hammon N."/>
            <person name="Israni S."/>
            <person name="Dalin E."/>
            <person name="Tice H."/>
            <person name="Pitluck S."/>
            <person name="Thompson L.S."/>
            <person name="Brettin T."/>
            <person name="Bruce D."/>
            <person name="Han C."/>
            <person name="Tapia R."/>
            <person name="Schmutz J."/>
            <person name="Larimer F."/>
            <person name="Land M."/>
            <person name="Hauser L."/>
            <person name="Kyrpides N."/>
            <person name="Ivanova N."/>
            <person name="Staley J."/>
            <person name="Richardson P."/>
        </authorList>
    </citation>
    <scope>NUCLEOTIDE SEQUENCE [LARGE SCALE GENOMIC DNA]</scope>
    <source>
        <strain evidence="6 7">37</strain>
    </source>
</reference>
<proteinExistence type="inferred from homology"/>
<evidence type="ECO:0000256" key="3">
    <source>
        <dbReference type="ARBA" id="ARBA00023125"/>
    </source>
</evidence>
<keyword evidence="4" id="KW-0175">Coiled coil</keyword>
<dbReference type="HOGENOM" id="CLU_021095_10_3_6"/>
<comment type="similarity">
    <text evidence="1">Belongs to the type-I restriction system S methylase family.</text>
</comment>
<dbReference type="GO" id="GO:0003677">
    <property type="term" value="F:DNA binding"/>
    <property type="evidence" value="ECO:0007669"/>
    <property type="project" value="UniProtKB-KW"/>
</dbReference>